<feature type="region of interest" description="Disordered" evidence="1">
    <location>
        <begin position="334"/>
        <end position="487"/>
    </location>
</feature>
<dbReference type="AlphaFoldDB" id="A0A9W9CTS4"/>
<dbReference type="PANTHER" id="PTHR21456">
    <property type="entry name" value="FAMILY WITH SEQUENCE SIMILARITY 102"/>
    <property type="match status" value="1"/>
</dbReference>
<feature type="compositionally biased region" description="Low complexity" evidence="1">
    <location>
        <begin position="154"/>
        <end position="168"/>
    </location>
</feature>
<proteinExistence type="predicted"/>
<dbReference type="Pfam" id="PF10358">
    <property type="entry name" value="NT-C2"/>
    <property type="match status" value="1"/>
</dbReference>
<feature type="compositionally biased region" description="Gly residues" evidence="1">
    <location>
        <begin position="341"/>
        <end position="355"/>
    </location>
</feature>
<gene>
    <name evidence="3" type="ORF">N0V93_009416</name>
</gene>
<dbReference type="OrthoDB" id="3365224at2759"/>
<reference evidence="3" key="1">
    <citation type="submission" date="2022-10" db="EMBL/GenBank/DDBJ databases">
        <title>Tapping the CABI collections for fungal endophytes: first genome assemblies for Collariella, Neodidymelliopsis, Ascochyta clinopodiicola, Didymella pomorum, Didymosphaeria variabile, Neocosmospora piperis and Neocucurbitaria cava.</title>
        <authorList>
            <person name="Hill R."/>
        </authorList>
    </citation>
    <scope>NUCLEOTIDE SEQUENCE</scope>
    <source>
        <strain evidence="3">IMI 355082</strain>
    </source>
</reference>
<feature type="compositionally biased region" description="Basic and acidic residues" evidence="1">
    <location>
        <begin position="473"/>
        <end position="487"/>
    </location>
</feature>
<feature type="compositionally biased region" description="Low complexity" evidence="1">
    <location>
        <begin position="176"/>
        <end position="185"/>
    </location>
</feature>
<evidence type="ECO:0000256" key="1">
    <source>
        <dbReference type="SAM" id="MobiDB-lite"/>
    </source>
</evidence>
<sequence>MNLTLLNPLVNKARRPKFEVHLKIYDLNNVPLVNGASHIKWHLPHSIHGDHRGRTHKSPIANHRVEYNYNKLIPVRIAIDKNNSLSECLVEFEVIQEFPPIHGGPSVAGSRDEKITLGRLTLNLAEYVEESEAIVRDNHGFRMRGPSGLGGGSATQATQQQQQQQQQQPPRARKQSSASETSSPKSTRKSLDARKSIDHAQNQTTALAQPDELVEEGIVRRYLLNDAKINSTLKISLLVVQIDGERTFTAPPLKTAAVFGGIGGMAGSTHPAAEDFGQHFLDAHPEQDSANLNAQFTSSAAGPGRDLFEVQDMYRRALAASWACQPGELPPDECIEDIFAGGDGFGPDGAHGSGPGDVTPRGPSRKGMRREDSGSSTGEANDFLRPGDALKGSAGGTGGRKYHMRQGSGESVNTLRNDGRPGSAGGLSVKTVESGHHRSMHRRDGSKDSSLRGGMSGVMRRDSLASLNGSGLDIERGRSGFKSAREVTEREIRDDFVAWKLPETV</sequence>
<evidence type="ECO:0000313" key="3">
    <source>
        <dbReference type="EMBL" id="KAJ4386519.1"/>
    </source>
</evidence>
<organism evidence="3 4">
    <name type="scientific">Gnomoniopsis smithogilvyi</name>
    <dbReference type="NCBI Taxonomy" id="1191159"/>
    <lineage>
        <taxon>Eukaryota</taxon>
        <taxon>Fungi</taxon>
        <taxon>Dikarya</taxon>
        <taxon>Ascomycota</taxon>
        <taxon>Pezizomycotina</taxon>
        <taxon>Sordariomycetes</taxon>
        <taxon>Sordariomycetidae</taxon>
        <taxon>Diaporthales</taxon>
        <taxon>Gnomoniaceae</taxon>
        <taxon>Gnomoniopsis</taxon>
    </lineage>
</organism>
<dbReference type="InterPro" id="IPR039931">
    <property type="entry name" value="EEIG1/2-like"/>
</dbReference>
<dbReference type="EMBL" id="JAPEVB010000006">
    <property type="protein sequence ID" value="KAJ4386519.1"/>
    <property type="molecule type" value="Genomic_DNA"/>
</dbReference>
<dbReference type="Proteomes" id="UP001140453">
    <property type="component" value="Unassembled WGS sequence"/>
</dbReference>
<evidence type="ECO:0000313" key="4">
    <source>
        <dbReference type="Proteomes" id="UP001140453"/>
    </source>
</evidence>
<comment type="caution">
    <text evidence="3">The sequence shown here is derived from an EMBL/GenBank/DDBJ whole genome shotgun (WGS) entry which is preliminary data.</text>
</comment>
<accession>A0A9W9CTS4</accession>
<dbReference type="PROSITE" id="PS51840">
    <property type="entry name" value="C2_NT"/>
    <property type="match status" value="1"/>
</dbReference>
<dbReference type="InterPro" id="IPR019448">
    <property type="entry name" value="NT-C2"/>
</dbReference>
<protein>
    <recommendedName>
        <fullName evidence="2">C2 NT-type domain-containing protein</fullName>
    </recommendedName>
</protein>
<evidence type="ECO:0000259" key="2">
    <source>
        <dbReference type="PROSITE" id="PS51840"/>
    </source>
</evidence>
<keyword evidence="4" id="KW-1185">Reference proteome</keyword>
<name>A0A9W9CTS4_9PEZI</name>
<feature type="region of interest" description="Disordered" evidence="1">
    <location>
        <begin position="138"/>
        <end position="195"/>
    </location>
</feature>
<dbReference type="PANTHER" id="PTHR21456:SF1">
    <property type="entry name" value="C2 NT-TYPE DOMAIN-CONTAINING PROTEIN"/>
    <property type="match status" value="1"/>
</dbReference>
<feature type="domain" description="C2 NT-type" evidence="2">
    <location>
        <begin position="8"/>
        <end position="163"/>
    </location>
</feature>